<evidence type="ECO:0000313" key="10">
    <source>
        <dbReference type="EMBL" id="CAK9007743.1"/>
    </source>
</evidence>
<comment type="pathway">
    <text evidence="2">Lipid metabolism.</text>
</comment>
<dbReference type="Pfam" id="PF08242">
    <property type="entry name" value="Methyltransf_12"/>
    <property type="match status" value="1"/>
</dbReference>
<comment type="caution">
    <text evidence="10">The sequence shown here is derived from an EMBL/GenBank/DDBJ whole genome shotgun (WGS) entry which is preliminary data.</text>
</comment>
<comment type="catalytic activity">
    <reaction evidence="6">
        <text>N,N-dimethylethanolamine phosphate + S-adenosyl-L-methionine = phosphocholine + S-adenosyl-L-homocysteine + H(+)</text>
        <dbReference type="Rhea" id="RHEA:25325"/>
        <dbReference type="ChEBI" id="CHEBI:15378"/>
        <dbReference type="ChEBI" id="CHEBI:57856"/>
        <dbReference type="ChEBI" id="CHEBI:58641"/>
        <dbReference type="ChEBI" id="CHEBI:59789"/>
        <dbReference type="ChEBI" id="CHEBI:295975"/>
        <dbReference type="EC" id="2.1.1.103"/>
    </reaction>
    <physiologicalReaction direction="left-to-right" evidence="6">
        <dbReference type="Rhea" id="RHEA:25326"/>
    </physiologicalReaction>
</comment>
<sequence length="1043" mass="116603">MLQLHRATVFGRPRPRAGSGLGRLCQRGYLVDCSKIYLDRSSSGGFVSRARAKIRRGETLELGVVRLLPVEGSRCPLVLPWSGSRWASGSGCLQFYHATSQPEEASAKVVPTGEEQFVVIALRDIEPHEELVRLDETLHSRGFAAQPSAQVSNGAGEESRWIDCSKVEARPDAWGGVGVYATQRISSGELVERGVVQPLPVDGNICQYVFTWSEDRSVWATGSGCSVFYNASLDGSENTSMTRHLEDETFEIFALRDIEKGEELTHLYKSIEWRSCFRELKAIRDDALQRKTLDNERAEFTEYWADHSSPTIETMMLDTDAASIDKLERPEILSQIPSVAGKDVLELGAGIGRFSGLLARKARRVVAVDFVAAACAENRHANAEQKNLEVIQADVTALQLEPTSFDLVFSNWLFMYLTDEECRELAAKLLGWLRPGGHLFFRESCFHASGNAARRFNPTKYRTPEQLLGRRGVACGHVWGLVEGEEKHRPLFTYTNNMNTHGFQANVVITGATACATAAAFKAPHRHRLLAPPRHKRHRYSQFFSDALADGFRYQLSGTNFVESYAKLKGNMHQYWFRWQKVSPANKRHLMMLQTGQYAPAKILRYEKIYGRGYIYTGGDEISQKLVDLGQPNLQPGASVLDVGCGAGGTAYYLASHCPGIFVHGANWSSEMASFNAGRLPQVPSELRARVSFELTPECGVPENELRYPPNIFDLVVIRETFMYLEPEDKAVILRKVKKMLRPGGRVLIIDYCRGRPALSQTFQSHIRRWHYDCSSPAELEELLAHHFEVSLAEDHTQDFIKYMEEGLARIEENLGPSTWKVGQMDLDNSQEKIQDALKGLPEEVQKEASEAAMEKLKLYKASIESDIEIQKEDYHWVKDTWSLERQAAMDGDLLTTIEHTVTATLASVLPTTPMASVLRRPKARPRPRLRTCRWMRVRCAEGNVVVRMGGLSEVPKGVAKPWSHARRVLEKQGLVLLRGLLPKDAVACARTRLLTELKQLKAVGAGAELSPECAEGEALPEVQAVLEHAALFDATARGSNCL</sequence>
<accession>A0ABP0J057</accession>
<keyword evidence="3" id="KW-0489">Methyltransferase</keyword>
<dbReference type="SUPFAM" id="SSF53335">
    <property type="entry name" value="S-adenosyl-L-methionine-dependent methyltransferases"/>
    <property type="match status" value="2"/>
</dbReference>
<protein>
    <recommendedName>
        <fullName evidence="5">phosphoethanolamine N-methyltransferase</fullName>
        <ecNumber evidence="5">2.1.1.103</ecNumber>
    </recommendedName>
</protein>
<reference evidence="10 11" key="1">
    <citation type="submission" date="2024-02" db="EMBL/GenBank/DDBJ databases">
        <authorList>
            <person name="Chen Y."/>
            <person name="Shah S."/>
            <person name="Dougan E. K."/>
            <person name="Thang M."/>
            <person name="Chan C."/>
        </authorList>
    </citation>
    <scope>NUCLEOTIDE SEQUENCE [LARGE SCALE GENOMIC DNA]</scope>
</reference>
<keyword evidence="4" id="KW-0808">Transferase</keyword>
<dbReference type="EMBL" id="CAXAMN010004113">
    <property type="protein sequence ID" value="CAK9007743.1"/>
    <property type="molecule type" value="Genomic_DNA"/>
</dbReference>
<comment type="pathway">
    <text evidence="1">Phospholipid metabolism; phosphatidylcholine biosynthesis.</text>
</comment>
<proteinExistence type="predicted"/>
<dbReference type="CDD" id="cd02440">
    <property type="entry name" value="AdoMet_MTases"/>
    <property type="match status" value="2"/>
</dbReference>
<dbReference type="Pfam" id="PF13649">
    <property type="entry name" value="Methyltransf_25"/>
    <property type="match status" value="1"/>
</dbReference>
<dbReference type="Pfam" id="PF00856">
    <property type="entry name" value="SET"/>
    <property type="match status" value="1"/>
</dbReference>
<dbReference type="PANTHER" id="PTHR44307:SF2">
    <property type="entry name" value="PHOSPHOETHANOLAMINE METHYLTRANSFERASE ISOFORM X1"/>
    <property type="match status" value="1"/>
</dbReference>
<dbReference type="Gene3D" id="2.170.270.10">
    <property type="entry name" value="SET domain"/>
    <property type="match status" value="1"/>
</dbReference>
<dbReference type="PANTHER" id="PTHR44307">
    <property type="entry name" value="PHOSPHOETHANOLAMINE METHYLTRANSFERASE"/>
    <property type="match status" value="1"/>
</dbReference>
<evidence type="ECO:0000256" key="4">
    <source>
        <dbReference type="ARBA" id="ARBA00022679"/>
    </source>
</evidence>
<evidence type="ECO:0000256" key="3">
    <source>
        <dbReference type="ARBA" id="ARBA00022603"/>
    </source>
</evidence>
<comment type="catalytic activity">
    <reaction evidence="8">
        <text>N-methylethanolamine phosphate + S-adenosyl-L-methionine = N,N-dimethylethanolamine phosphate + S-adenosyl-L-homocysteine + H(+)</text>
        <dbReference type="Rhea" id="RHEA:25321"/>
        <dbReference type="ChEBI" id="CHEBI:15378"/>
        <dbReference type="ChEBI" id="CHEBI:57781"/>
        <dbReference type="ChEBI" id="CHEBI:57856"/>
        <dbReference type="ChEBI" id="CHEBI:58641"/>
        <dbReference type="ChEBI" id="CHEBI:59789"/>
        <dbReference type="EC" id="2.1.1.103"/>
    </reaction>
    <physiologicalReaction direction="left-to-right" evidence="8">
        <dbReference type="Rhea" id="RHEA:25322"/>
    </physiologicalReaction>
</comment>
<evidence type="ECO:0000313" key="11">
    <source>
        <dbReference type="Proteomes" id="UP001642484"/>
    </source>
</evidence>
<gene>
    <name evidence="10" type="ORF">CCMP2556_LOCUS8965</name>
</gene>
<dbReference type="PROSITE" id="PS50280">
    <property type="entry name" value="SET"/>
    <property type="match status" value="1"/>
</dbReference>
<dbReference type="InterPro" id="IPR001214">
    <property type="entry name" value="SET_dom"/>
</dbReference>
<evidence type="ECO:0000256" key="6">
    <source>
        <dbReference type="ARBA" id="ARBA00047619"/>
    </source>
</evidence>
<dbReference type="InterPro" id="IPR041698">
    <property type="entry name" value="Methyltransf_25"/>
</dbReference>
<dbReference type="Proteomes" id="UP001642484">
    <property type="component" value="Unassembled WGS sequence"/>
</dbReference>
<evidence type="ECO:0000256" key="1">
    <source>
        <dbReference type="ARBA" id="ARBA00004969"/>
    </source>
</evidence>
<organism evidence="10 11">
    <name type="scientific">Durusdinium trenchii</name>
    <dbReference type="NCBI Taxonomy" id="1381693"/>
    <lineage>
        <taxon>Eukaryota</taxon>
        <taxon>Sar</taxon>
        <taxon>Alveolata</taxon>
        <taxon>Dinophyceae</taxon>
        <taxon>Suessiales</taxon>
        <taxon>Symbiodiniaceae</taxon>
        <taxon>Durusdinium</taxon>
    </lineage>
</organism>
<keyword evidence="11" id="KW-1185">Reference proteome</keyword>
<dbReference type="SUPFAM" id="SSF82199">
    <property type="entry name" value="SET domain"/>
    <property type="match status" value="1"/>
</dbReference>
<dbReference type="InterPro" id="IPR013217">
    <property type="entry name" value="Methyltransf_12"/>
</dbReference>
<evidence type="ECO:0000256" key="5">
    <source>
        <dbReference type="ARBA" id="ARBA00035674"/>
    </source>
</evidence>
<evidence type="ECO:0000256" key="7">
    <source>
        <dbReference type="ARBA" id="ARBA00047622"/>
    </source>
</evidence>
<dbReference type="Gene3D" id="3.40.50.150">
    <property type="entry name" value="Vaccinia Virus protein VP39"/>
    <property type="match status" value="2"/>
</dbReference>
<dbReference type="InterPro" id="IPR029063">
    <property type="entry name" value="SAM-dependent_MTases_sf"/>
</dbReference>
<dbReference type="InterPro" id="IPR046341">
    <property type="entry name" value="SET_dom_sf"/>
</dbReference>
<comment type="catalytic activity">
    <reaction evidence="7">
        <text>phosphoethanolamine + S-adenosyl-L-methionine = N-methylethanolamine phosphate + S-adenosyl-L-homocysteine + H(+)</text>
        <dbReference type="Rhea" id="RHEA:20365"/>
        <dbReference type="ChEBI" id="CHEBI:15378"/>
        <dbReference type="ChEBI" id="CHEBI:57781"/>
        <dbReference type="ChEBI" id="CHEBI:57856"/>
        <dbReference type="ChEBI" id="CHEBI:58190"/>
        <dbReference type="ChEBI" id="CHEBI:59789"/>
        <dbReference type="EC" id="2.1.1.103"/>
    </reaction>
    <physiologicalReaction direction="left-to-right" evidence="7">
        <dbReference type="Rhea" id="RHEA:20366"/>
    </physiologicalReaction>
</comment>
<dbReference type="EC" id="2.1.1.103" evidence="5"/>
<evidence type="ECO:0000256" key="8">
    <source>
        <dbReference type="ARBA" id="ARBA00047841"/>
    </source>
</evidence>
<name>A0ABP0J057_9DINO</name>
<evidence type="ECO:0000256" key="2">
    <source>
        <dbReference type="ARBA" id="ARBA00005189"/>
    </source>
</evidence>
<evidence type="ECO:0000259" key="9">
    <source>
        <dbReference type="PROSITE" id="PS50280"/>
    </source>
</evidence>
<feature type="domain" description="SET" evidence="9">
    <location>
        <begin position="165"/>
        <end position="269"/>
    </location>
</feature>